<organism evidence="2 3">
    <name type="scientific">Entamoeba nuttalli</name>
    <dbReference type="NCBI Taxonomy" id="412467"/>
    <lineage>
        <taxon>Eukaryota</taxon>
        <taxon>Amoebozoa</taxon>
        <taxon>Evosea</taxon>
        <taxon>Archamoebae</taxon>
        <taxon>Mastigamoebida</taxon>
        <taxon>Entamoebidae</taxon>
        <taxon>Entamoeba</taxon>
    </lineage>
</organism>
<feature type="region of interest" description="Disordered" evidence="1">
    <location>
        <begin position="1"/>
        <end position="50"/>
    </location>
</feature>
<evidence type="ECO:0000256" key="1">
    <source>
        <dbReference type="SAM" id="MobiDB-lite"/>
    </source>
</evidence>
<gene>
    <name evidence="2" type="ORF">ENUP19_0110G0001</name>
</gene>
<keyword evidence="3" id="KW-1185">Reference proteome</keyword>
<feature type="compositionally biased region" description="Low complexity" evidence="1">
    <location>
        <begin position="16"/>
        <end position="28"/>
    </location>
</feature>
<protein>
    <submittedName>
        <fullName evidence="2">Uncharacterized protein</fullName>
    </submittedName>
</protein>
<proteinExistence type="predicted"/>
<name>A0ABQ0DHW1_9EUKA</name>
<accession>A0ABQ0DHW1</accession>
<reference evidence="2 3" key="1">
    <citation type="journal article" date="2019" name="PLoS Negl. Trop. Dis.">
        <title>Whole genome sequencing of Entamoeba nuttalli reveals mammalian host-related molecular signatures and a novel octapeptide-repeat surface protein.</title>
        <authorList>
            <person name="Tanaka M."/>
            <person name="Makiuchi T."/>
            <person name="Komiyama T."/>
            <person name="Shiina T."/>
            <person name="Osaki K."/>
            <person name="Tachibana H."/>
        </authorList>
    </citation>
    <scope>NUCLEOTIDE SEQUENCE [LARGE SCALE GENOMIC DNA]</scope>
    <source>
        <strain evidence="2 3">P19-061405</strain>
    </source>
</reference>
<evidence type="ECO:0000313" key="2">
    <source>
        <dbReference type="EMBL" id="GAB1222432.1"/>
    </source>
</evidence>
<sequence>MSLQTTQYQPIDRDFSSTTESELTSSASNKETHPVPPFENPIGNTKLPTLPSFNGINNPFRCPTVVVNDDLNDKPLGSKFKTPAKRLSYLRERKILGRNEESEIIDGLQYLLIIRHHAVFYYVKEKRSKKTMKFRIPHSMELNDMKLGINELCEIGEKWLVERGLCERCLEKEKSQKRIQRSKEAEVNGALICIMDSLGYSFEFKKLKDKQNRKTTPFVKTVSITFPDGVNYSVEELKKVGRQYDAIMLQQDSRND</sequence>
<evidence type="ECO:0000313" key="3">
    <source>
        <dbReference type="Proteomes" id="UP001628156"/>
    </source>
</evidence>
<comment type="caution">
    <text evidence="2">The sequence shown here is derived from an EMBL/GenBank/DDBJ whole genome shotgun (WGS) entry which is preliminary data.</text>
</comment>
<dbReference type="Proteomes" id="UP001628156">
    <property type="component" value="Unassembled WGS sequence"/>
</dbReference>
<dbReference type="EMBL" id="BAAFRS010000110">
    <property type="protein sequence ID" value="GAB1222432.1"/>
    <property type="molecule type" value="Genomic_DNA"/>
</dbReference>